<reference evidence="2 3" key="1">
    <citation type="submission" date="2024-09" db="EMBL/GenBank/DDBJ databases">
        <title>The Natural Products Discovery Center: Release of the First 8490 Sequenced Strains for Exploring Actinobacteria Biosynthetic Diversity.</title>
        <authorList>
            <person name="Kalkreuter E."/>
            <person name="Kautsar S.A."/>
            <person name="Yang D."/>
            <person name="Bader C.D."/>
            <person name="Teijaro C.N."/>
            <person name="Fluegel L."/>
            <person name="Davis C.M."/>
            <person name="Simpson J.R."/>
            <person name="Lauterbach L."/>
            <person name="Steele A.D."/>
            <person name="Gui C."/>
            <person name="Meng S."/>
            <person name="Li G."/>
            <person name="Viehrig K."/>
            <person name="Ye F."/>
            <person name="Su P."/>
            <person name="Kiefer A.F."/>
            <person name="Nichols A."/>
            <person name="Cepeda A.J."/>
            <person name="Yan W."/>
            <person name="Fan B."/>
            <person name="Jiang Y."/>
            <person name="Adhikari A."/>
            <person name="Zheng C.-J."/>
            <person name="Schuster L."/>
            <person name="Cowan T.M."/>
            <person name="Smanski M.J."/>
            <person name="Chevrette M.G."/>
            <person name="De Carvalho L.P.S."/>
            <person name="Shen B."/>
        </authorList>
    </citation>
    <scope>NUCLEOTIDE SEQUENCE [LARGE SCALE GENOMIC DNA]</scope>
    <source>
        <strain evidence="2 3">NPDC058753</strain>
    </source>
</reference>
<comment type="caution">
    <text evidence="2">The sequence shown here is derived from an EMBL/GenBank/DDBJ whole genome shotgun (WGS) entry which is preliminary data.</text>
</comment>
<gene>
    <name evidence="2" type="ORF">ACFW6T_16400</name>
</gene>
<sequence>MDEQERPGRPVTAGRARPGWLRGRAVRWGGGVAVAALLVGGGAAAVASAGHHGQHGQHGGKTSARDGEHDGRRHGDGPRGGRHDRGGRAGPAEQRKQGQGQEQGPGQGQGPGRRQGGPAPAPLPSLAAADAVLKAAAAVPGGRVESLRTVAAADGGRAWQAVVLGPDGVRHLVTVDGTTGEPTGNTVLGG</sequence>
<name>A0ABW6GLE1_9ACTN</name>
<accession>A0ABW6GLE1</accession>
<protein>
    <recommendedName>
        <fullName evidence="4">PepSY domain-containing protein</fullName>
    </recommendedName>
</protein>
<feature type="region of interest" description="Disordered" evidence="1">
    <location>
        <begin position="44"/>
        <end position="124"/>
    </location>
</feature>
<dbReference type="EMBL" id="JBHYPX010000030">
    <property type="protein sequence ID" value="MFE1353562.1"/>
    <property type="molecule type" value="Genomic_DNA"/>
</dbReference>
<proteinExistence type="predicted"/>
<dbReference type="RefSeq" id="WP_380315512.1">
    <property type="nucleotide sequence ID" value="NZ_JBHYPW010000001.1"/>
</dbReference>
<evidence type="ECO:0000313" key="3">
    <source>
        <dbReference type="Proteomes" id="UP001599542"/>
    </source>
</evidence>
<feature type="compositionally biased region" description="Basic and acidic residues" evidence="1">
    <location>
        <begin position="63"/>
        <end position="87"/>
    </location>
</feature>
<evidence type="ECO:0008006" key="4">
    <source>
        <dbReference type="Google" id="ProtNLM"/>
    </source>
</evidence>
<dbReference type="Proteomes" id="UP001599542">
    <property type="component" value="Unassembled WGS sequence"/>
</dbReference>
<evidence type="ECO:0000256" key="1">
    <source>
        <dbReference type="SAM" id="MobiDB-lite"/>
    </source>
</evidence>
<feature type="region of interest" description="Disordered" evidence="1">
    <location>
        <begin position="1"/>
        <end position="24"/>
    </location>
</feature>
<feature type="compositionally biased region" description="Gly residues" evidence="1">
    <location>
        <begin position="101"/>
        <end position="115"/>
    </location>
</feature>
<organism evidence="2 3">
    <name type="scientific">Kitasatospora phosalacinea</name>
    <dbReference type="NCBI Taxonomy" id="2065"/>
    <lineage>
        <taxon>Bacteria</taxon>
        <taxon>Bacillati</taxon>
        <taxon>Actinomycetota</taxon>
        <taxon>Actinomycetes</taxon>
        <taxon>Kitasatosporales</taxon>
        <taxon>Streptomycetaceae</taxon>
        <taxon>Kitasatospora</taxon>
    </lineage>
</organism>
<keyword evidence="3" id="KW-1185">Reference proteome</keyword>
<evidence type="ECO:0000313" key="2">
    <source>
        <dbReference type="EMBL" id="MFE1353562.1"/>
    </source>
</evidence>